<dbReference type="GO" id="GO:0016788">
    <property type="term" value="F:hydrolase activity, acting on ester bonds"/>
    <property type="evidence" value="ECO:0007669"/>
    <property type="project" value="InterPro"/>
</dbReference>
<comment type="cofactor">
    <cofactor evidence="1">
        <name>Mg(2+)</name>
        <dbReference type="ChEBI" id="CHEBI:18420"/>
    </cofactor>
</comment>
<keyword evidence="4" id="KW-0812">Transmembrane</keyword>
<protein>
    <submittedName>
        <fullName evidence="6">VRR-NUC domain containing protein</fullName>
    </submittedName>
</protein>
<keyword evidence="4" id="KW-0472">Membrane</keyword>
<keyword evidence="3" id="KW-0378">Hydrolase</keyword>
<sequence>MLSGESLIQSQLIKYIQYYYPGILYCASAGGLYTSEKQGRKMKMMGYVKGFPDIQIFECRNSFSGLFIELKSEKGVIKKEQRWWNKELNERGYHAVFCFGFQEAREIIDKYLSGKISR</sequence>
<organism evidence="6">
    <name type="scientific">uncultured Caudovirales phage</name>
    <dbReference type="NCBI Taxonomy" id="2100421"/>
    <lineage>
        <taxon>Viruses</taxon>
        <taxon>Duplodnaviria</taxon>
        <taxon>Heunggongvirae</taxon>
        <taxon>Uroviricota</taxon>
        <taxon>Caudoviricetes</taxon>
        <taxon>Peduoviridae</taxon>
        <taxon>Maltschvirus</taxon>
        <taxon>Maltschvirus maltsch</taxon>
    </lineage>
</organism>
<proteinExistence type="predicted"/>
<dbReference type="InterPro" id="IPR011856">
    <property type="entry name" value="tRNA_endonuc-like_dom_sf"/>
</dbReference>
<evidence type="ECO:0000259" key="5">
    <source>
        <dbReference type="Pfam" id="PF08774"/>
    </source>
</evidence>
<gene>
    <name evidence="6" type="ORF">UFOVP386_39</name>
</gene>
<dbReference type="EMBL" id="LR798330">
    <property type="protein sequence ID" value="CAB5224254.1"/>
    <property type="molecule type" value="Genomic_DNA"/>
</dbReference>
<dbReference type="Pfam" id="PF08774">
    <property type="entry name" value="VRR_NUC"/>
    <property type="match status" value="1"/>
</dbReference>
<keyword evidence="4" id="KW-1133">Transmembrane helix</keyword>
<evidence type="ECO:0000256" key="3">
    <source>
        <dbReference type="ARBA" id="ARBA00022801"/>
    </source>
</evidence>
<evidence type="ECO:0000256" key="4">
    <source>
        <dbReference type="SAM" id="Phobius"/>
    </source>
</evidence>
<evidence type="ECO:0000256" key="1">
    <source>
        <dbReference type="ARBA" id="ARBA00001946"/>
    </source>
</evidence>
<dbReference type="GO" id="GO:0004518">
    <property type="term" value="F:nuclease activity"/>
    <property type="evidence" value="ECO:0007669"/>
    <property type="project" value="UniProtKB-KW"/>
</dbReference>
<feature type="domain" description="VRR-NUC" evidence="5">
    <location>
        <begin position="45"/>
        <end position="99"/>
    </location>
</feature>
<reference evidence="6" key="1">
    <citation type="submission" date="2020-05" db="EMBL/GenBank/DDBJ databases">
        <authorList>
            <person name="Chiriac C."/>
            <person name="Salcher M."/>
            <person name="Ghai R."/>
            <person name="Kavagutti S V."/>
        </authorList>
    </citation>
    <scope>NUCLEOTIDE SEQUENCE</scope>
</reference>
<keyword evidence="2" id="KW-0540">Nuclease</keyword>
<dbReference type="Gene3D" id="3.40.1350.10">
    <property type="match status" value="1"/>
</dbReference>
<feature type="transmembrane region" description="Helical" evidence="4">
    <location>
        <begin position="18"/>
        <end position="35"/>
    </location>
</feature>
<accession>A0A6J7X4H7</accession>
<evidence type="ECO:0000313" key="6">
    <source>
        <dbReference type="EMBL" id="CAB5224254.1"/>
    </source>
</evidence>
<name>A0A6J7X4H7_9CAUD</name>
<dbReference type="InterPro" id="IPR014883">
    <property type="entry name" value="VRR_NUC"/>
</dbReference>
<dbReference type="GO" id="GO:0003676">
    <property type="term" value="F:nucleic acid binding"/>
    <property type="evidence" value="ECO:0007669"/>
    <property type="project" value="InterPro"/>
</dbReference>
<evidence type="ECO:0000256" key="2">
    <source>
        <dbReference type="ARBA" id="ARBA00022722"/>
    </source>
</evidence>